<evidence type="ECO:0000256" key="1">
    <source>
        <dbReference type="ARBA" id="ARBA00022679"/>
    </source>
</evidence>
<dbReference type="AlphaFoldDB" id="N0E2Y7"/>
<dbReference type="CDD" id="cd01449">
    <property type="entry name" value="TST_Repeat_2"/>
    <property type="match status" value="1"/>
</dbReference>
<dbReference type="InterPro" id="IPR045078">
    <property type="entry name" value="TST/MPST-like"/>
</dbReference>
<dbReference type="GO" id="GO:0004792">
    <property type="term" value="F:thiosulfate-cyanide sulfurtransferase activity"/>
    <property type="evidence" value="ECO:0007669"/>
    <property type="project" value="UniProtKB-EC"/>
</dbReference>
<dbReference type="Gene3D" id="3.40.250.10">
    <property type="entry name" value="Rhodanese-like domain"/>
    <property type="match status" value="2"/>
</dbReference>
<dbReference type="SUPFAM" id="SSF52821">
    <property type="entry name" value="Rhodanese/Cell cycle control phosphatase"/>
    <property type="match status" value="2"/>
</dbReference>
<dbReference type="RefSeq" id="WP_010851170.1">
    <property type="nucleotide sequence ID" value="NZ_HF570956.1"/>
</dbReference>
<gene>
    <name evidence="4" type="primary">sseB</name>
    <name evidence="4" type="ORF">BN10_900029</name>
</gene>
<dbReference type="PANTHER" id="PTHR11364:SF27">
    <property type="entry name" value="SULFURTRANSFERASE"/>
    <property type="match status" value="1"/>
</dbReference>
<feature type="domain" description="Rhodanese" evidence="3">
    <location>
        <begin position="176"/>
        <end position="287"/>
    </location>
</feature>
<dbReference type="InterPro" id="IPR036873">
    <property type="entry name" value="Rhodanese-like_dom_sf"/>
</dbReference>
<dbReference type="eggNOG" id="COG2897">
    <property type="taxonomic scope" value="Bacteria"/>
</dbReference>
<evidence type="ECO:0000259" key="3">
    <source>
        <dbReference type="PROSITE" id="PS50206"/>
    </source>
</evidence>
<dbReference type="Proteomes" id="UP000013167">
    <property type="component" value="Unassembled WGS sequence"/>
</dbReference>
<keyword evidence="1 4" id="KW-0808">Transferase</keyword>
<keyword evidence="5" id="KW-1185">Reference proteome</keyword>
<dbReference type="SMART" id="SM00450">
    <property type="entry name" value="RHOD"/>
    <property type="match status" value="2"/>
</dbReference>
<keyword evidence="2" id="KW-0677">Repeat</keyword>
<feature type="domain" description="Rhodanese" evidence="3">
    <location>
        <begin position="15"/>
        <end position="132"/>
    </location>
</feature>
<sequence length="291" mass="29943">MSFLVSAHELARLLETGGTRVLDVQFALGGPPSIELYAAGHIPGAPHLPLEPALAGPAGERGRHPLPDPQVLQEHLRRCGVDDDSSIVVYDQQTSLAAGRAWWILRWAGLTDVRVLDGGLAAWVAAGFPVASASPAPMATVQADATQGLGGAEGRGTVTVRPGSLPVLDLADVPRVAAGGILVDVRAPERYRGEVEPIDSVAGHIPGAVNLPMGLMQHGDGTFRSPDEIRGLAAEAGIDGSTVVATSCGSGVTASQMVLALATAGLDATPYIGSWSEWITDPERPVATVTG</sequence>
<organism evidence="4 5">
    <name type="scientific">Phycicoccus elongatus Lp2</name>
    <dbReference type="NCBI Taxonomy" id="1193181"/>
    <lineage>
        <taxon>Bacteria</taxon>
        <taxon>Bacillati</taxon>
        <taxon>Actinomycetota</taxon>
        <taxon>Actinomycetes</taxon>
        <taxon>Micrococcales</taxon>
        <taxon>Intrasporangiaceae</taxon>
        <taxon>Phycicoccus</taxon>
    </lineage>
</organism>
<dbReference type="InterPro" id="IPR001763">
    <property type="entry name" value="Rhodanese-like_dom"/>
</dbReference>
<dbReference type="HOGENOM" id="CLU_031618_0_0_11"/>
<protein>
    <submittedName>
        <fullName evidence="4">Putative thiosulfate sulfurtransferase sseB</fullName>
        <ecNumber evidence="4">2.8.1.1</ecNumber>
    </submittedName>
</protein>
<evidence type="ECO:0000313" key="4">
    <source>
        <dbReference type="EMBL" id="CCH71343.1"/>
    </source>
</evidence>
<dbReference type="EC" id="2.8.1.1" evidence="4"/>
<evidence type="ECO:0000313" key="5">
    <source>
        <dbReference type="Proteomes" id="UP000013167"/>
    </source>
</evidence>
<dbReference type="EMBL" id="CAIZ01000164">
    <property type="protein sequence ID" value="CCH71343.1"/>
    <property type="molecule type" value="Genomic_DNA"/>
</dbReference>
<reference evidence="4 5" key="1">
    <citation type="journal article" date="2013" name="ISME J.">
        <title>A metabolic model for members of the genus Tetrasphaera involved in enhanced biological phosphorus removal.</title>
        <authorList>
            <person name="Kristiansen R."/>
            <person name="Nguyen H.T.T."/>
            <person name="Saunders A.M."/>
            <person name="Nielsen J.L."/>
            <person name="Wimmer R."/>
            <person name="Le V.Q."/>
            <person name="McIlroy S.J."/>
            <person name="Petrovski S."/>
            <person name="Seviour R.J."/>
            <person name="Calteau A."/>
            <person name="Nielsen K.L."/>
            <person name="Nielsen P.H."/>
        </authorList>
    </citation>
    <scope>NUCLEOTIDE SEQUENCE [LARGE SCALE GENOMIC DNA]</scope>
    <source>
        <strain evidence="4 5">Lp2</strain>
    </source>
</reference>
<dbReference type="STRING" id="1193181.BN10_900029"/>
<dbReference type="PROSITE" id="PS00380">
    <property type="entry name" value="RHODANESE_1"/>
    <property type="match status" value="1"/>
</dbReference>
<proteinExistence type="predicted"/>
<dbReference type="OrthoDB" id="9770030at2"/>
<dbReference type="Pfam" id="PF00581">
    <property type="entry name" value="Rhodanese"/>
    <property type="match status" value="2"/>
</dbReference>
<evidence type="ECO:0000256" key="2">
    <source>
        <dbReference type="ARBA" id="ARBA00022737"/>
    </source>
</evidence>
<comment type="caution">
    <text evidence="4">The sequence shown here is derived from an EMBL/GenBank/DDBJ whole genome shotgun (WGS) entry which is preliminary data.</text>
</comment>
<dbReference type="PROSITE" id="PS50206">
    <property type="entry name" value="RHODANESE_3"/>
    <property type="match status" value="2"/>
</dbReference>
<dbReference type="CDD" id="cd01448">
    <property type="entry name" value="TST_Repeat_1"/>
    <property type="match status" value="1"/>
</dbReference>
<accession>N0E2Y7</accession>
<dbReference type="PANTHER" id="PTHR11364">
    <property type="entry name" value="THIOSULFATE SULFERTANSFERASE"/>
    <property type="match status" value="1"/>
</dbReference>
<dbReference type="InterPro" id="IPR001307">
    <property type="entry name" value="Thiosulphate_STrfase_CS"/>
</dbReference>
<name>N0E2Y7_9MICO</name>